<evidence type="ECO:0000313" key="11">
    <source>
        <dbReference type="EMBL" id="KAA5803631.1"/>
    </source>
</evidence>
<dbReference type="RefSeq" id="WP_150022899.1">
    <property type="nucleotide sequence ID" value="NZ_VWOJ01000002.1"/>
</dbReference>
<evidence type="ECO:0000256" key="4">
    <source>
        <dbReference type="ARBA" id="ARBA00023027"/>
    </source>
</evidence>
<dbReference type="InterPro" id="IPR056798">
    <property type="entry name" value="ADH_Fe_C"/>
</dbReference>
<dbReference type="Gene3D" id="3.40.50.1970">
    <property type="match status" value="1"/>
</dbReference>
<dbReference type="InterPro" id="IPR001670">
    <property type="entry name" value="ADH_Fe/GldA"/>
</dbReference>
<evidence type="ECO:0000256" key="6">
    <source>
        <dbReference type="ARBA" id="ARBA00049243"/>
    </source>
</evidence>
<evidence type="ECO:0000256" key="3">
    <source>
        <dbReference type="ARBA" id="ARBA00023002"/>
    </source>
</evidence>
<feature type="domain" description="Alcohol dehydrogenase iron-type/glycerol dehydrogenase GldA" evidence="9">
    <location>
        <begin position="12"/>
        <end position="179"/>
    </location>
</feature>
<dbReference type="PROSITE" id="PS00913">
    <property type="entry name" value="ADH_IRON_1"/>
    <property type="match status" value="1"/>
</dbReference>
<dbReference type="SUPFAM" id="SSF56796">
    <property type="entry name" value="Dehydroquinate synthase-like"/>
    <property type="match status" value="1"/>
</dbReference>
<proteinExistence type="inferred from homology"/>
<gene>
    <name evidence="11" type="ORF">F1654_07460</name>
</gene>
<dbReference type="Pfam" id="PF00465">
    <property type="entry name" value="Fe-ADH"/>
    <property type="match status" value="1"/>
</dbReference>
<dbReference type="Gene3D" id="1.20.1090.10">
    <property type="entry name" value="Dehydroquinate synthase-like - alpha domain"/>
    <property type="match status" value="1"/>
</dbReference>
<dbReference type="GO" id="GO:0046872">
    <property type="term" value="F:metal ion binding"/>
    <property type="evidence" value="ECO:0007669"/>
    <property type="project" value="InterPro"/>
</dbReference>
<comment type="similarity">
    <text evidence="2">Belongs to the iron-containing alcohol dehydrogenase family.</text>
</comment>
<evidence type="ECO:0000259" key="9">
    <source>
        <dbReference type="Pfam" id="PF00465"/>
    </source>
</evidence>
<accession>A0A5M6ZMW5</accession>
<dbReference type="InterPro" id="IPR018211">
    <property type="entry name" value="ADH_Fe_CS"/>
</dbReference>
<evidence type="ECO:0000256" key="2">
    <source>
        <dbReference type="ARBA" id="ARBA00007358"/>
    </source>
</evidence>
<evidence type="ECO:0000256" key="7">
    <source>
        <dbReference type="ARBA" id="ARBA00074848"/>
    </source>
</evidence>
<dbReference type="Proteomes" id="UP000325122">
    <property type="component" value="Unassembled WGS sequence"/>
</dbReference>
<dbReference type="EMBL" id="VWOJ01000002">
    <property type="protein sequence ID" value="KAA5803631.1"/>
    <property type="molecule type" value="Genomic_DNA"/>
</dbReference>
<comment type="caution">
    <text evidence="11">The sequence shown here is derived from an EMBL/GenBank/DDBJ whole genome shotgun (WGS) entry which is preliminary data.</text>
</comment>
<dbReference type="PANTHER" id="PTHR11496:SF102">
    <property type="entry name" value="ALCOHOL DEHYDROGENASE 4"/>
    <property type="match status" value="1"/>
</dbReference>
<sequence>MTAAFSFKTVPHILFEPGASARLAAAAAPALKGAKRILFITDKGVRGAGLCDGALAGLEADGLEVLVHDAIIPDPPESAVIEAVEAARDFGAEAVIGFGGGSPMDAAKVVAVLLSGEQPLSAMYGVQQVRASRPPLILAPTTAGTGSEVTNVAVITTGATSKRGIAADPLYADMAILDPDLTLGLPRHPTAYTGIDAMVHAIEAFTNRRSKNPVSDALALAALKKLHGSILRACADGSDRKARGDMLLGAMLAGQAFSNSPCAGVHAMAYPLGGMFHVPHGLSNAVVLPPVLRFNAPAAEPLYAEIAAHLGLHPSSDGLIAEMDRIAEEVGIERRLSQLGISHNDIPAMAADVAANDRLLPNNPREMDYASIVAMFEEIQ</sequence>
<evidence type="ECO:0000256" key="5">
    <source>
        <dbReference type="ARBA" id="ARBA00049164"/>
    </source>
</evidence>
<evidence type="ECO:0000259" key="10">
    <source>
        <dbReference type="Pfam" id="PF25137"/>
    </source>
</evidence>
<protein>
    <recommendedName>
        <fullName evidence="7">Alcohol dehydrogenase 2</fullName>
    </recommendedName>
    <alternativeName>
        <fullName evidence="8">Alcohol dehydrogenase II</fullName>
    </alternativeName>
</protein>
<comment type="catalytic activity">
    <reaction evidence="5">
        <text>a secondary alcohol + NAD(+) = a ketone + NADH + H(+)</text>
        <dbReference type="Rhea" id="RHEA:10740"/>
        <dbReference type="ChEBI" id="CHEBI:15378"/>
        <dbReference type="ChEBI" id="CHEBI:17087"/>
        <dbReference type="ChEBI" id="CHEBI:35681"/>
        <dbReference type="ChEBI" id="CHEBI:57540"/>
        <dbReference type="ChEBI" id="CHEBI:57945"/>
        <dbReference type="EC" id="1.1.1.1"/>
    </reaction>
</comment>
<dbReference type="GO" id="GO:0004022">
    <property type="term" value="F:alcohol dehydrogenase (NAD+) activity"/>
    <property type="evidence" value="ECO:0007669"/>
    <property type="project" value="UniProtKB-EC"/>
</dbReference>
<comment type="catalytic activity">
    <reaction evidence="6">
        <text>a primary alcohol + NAD(+) = an aldehyde + NADH + H(+)</text>
        <dbReference type="Rhea" id="RHEA:10736"/>
        <dbReference type="ChEBI" id="CHEBI:15378"/>
        <dbReference type="ChEBI" id="CHEBI:15734"/>
        <dbReference type="ChEBI" id="CHEBI:17478"/>
        <dbReference type="ChEBI" id="CHEBI:57540"/>
        <dbReference type="ChEBI" id="CHEBI:57945"/>
        <dbReference type="EC" id="1.1.1.1"/>
    </reaction>
</comment>
<evidence type="ECO:0000256" key="1">
    <source>
        <dbReference type="ARBA" id="ARBA00001962"/>
    </source>
</evidence>
<evidence type="ECO:0000256" key="8">
    <source>
        <dbReference type="ARBA" id="ARBA00076680"/>
    </source>
</evidence>
<dbReference type="InterPro" id="IPR039697">
    <property type="entry name" value="Alcohol_dehydrogenase_Fe"/>
</dbReference>
<comment type="cofactor">
    <cofactor evidence="1">
        <name>Fe cation</name>
        <dbReference type="ChEBI" id="CHEBI:24875"/>
    </cofactor>
</comment>
<dbReference type="FunFam" id="3.40.50.1970:FF:000003">
    <property type="entry name" value="Alcohol dehydrogenase, iron-containing"/>
    <property type="match status" value="1"/>
</dbReference>
<reference evidence="11 12" key="1">
    <citation type="submission" date="2019-09" db="EMBL/GenBank/DDBJ databases">
        <authorList>
            <person name="Kevbrin V."/>
            <person name="Grouzdev D.S."/>
        </authorList>
    </citation>
    <scope>NUCLEOTIDE SEQUENCE [LARGE SCALE GENOMIC DNA]</scope>
    <source>
        <strain evidence="11 12">G-192</strain>
    </source>
</reference>
<dbReference type="FunFam" id="1.20.1090.10:FF:000001">
    <property type="entry name" value="Aldehyde-alcohol dehydrogenase"/>
    <property type="match status" value="1"/>
</dbReference>
<evidence type="ECO:0000313" key="12">
    <source>
        <dbReference type="Proteomes" id="UP000325122"/>
    </source>
</evidence>
<dbReference type="AlphaFoldDB" id="A0A5M6ZMW5"/>
<organism evidence="11 12">
    <name type="scientific">Alkalicaulis satelles</name>
    <dbReference type="NCBI Taxonomy" id="2609175"/>
    <lineage>
        <taxon>Bacteria</taxon>
        <taxon>Pseudomonadati</taxon>
        <taxon>Pseudomonadota</taxon>
        <taxon>Alphaproteobacteria</taxon>
        <taxon>Maricaulales</taxon>
        <taxon>Maricaulaceae</taxon>
        <taxon>Alkalicaulis</taxon>
    </lineage>
</organism>
<feature type="domain" description="Fe-containing alcohol dehydrogenase-like C-terminal" evidence="10">
    <location>
        <begin position="190"/>
        <end position="378"/>
    </location>
</feature>
<name>A0A5M6ZMW5_9PROT</name>
<dbReference type="Pfam" id="PF25137">
    <property type="entry name" value="ADH_Fe_C"/>
    <property type="match status" value="1"/>
</dbReference>
<keyword evidence="4" id="KW-0520">NAD</keyword>
<keyword evidence="12" id="KW-1185">Reference proteome</keyword>
<keyword evidence="3" id="KW-0560">Oxidoreductase</keyword>
<dbReference type="CDD" id="cd08193">
    <property type="entry name" value="HVD"/>
    <property type="match status" value="1"/>
</dbReference>
<dbReference type="PANTHER" id="PTHR11496">
    <property type="entry name" value="ALCOHOL DEHYDROGENASE"/>
    <property type="match status" value="1"/>
</dbReference>